<proteinExistence type="predicted"/>
<accession>A0ABP8XUW9</accession>
<dbReference type="Pfam" id="PF14339">
    <property type="entry name" value="DUF4394"/>
    <property type="match status" value="2"/>
</dbReference>
<feature type="chain" id="PRO_5046061117" description="DUF4394 domain-containing protein" evidence="1">
    <location>
        <begin position="30"/>
        <end position="720"/>
    </location>
</feature>
<gene>
    <name evidence="3" type="ORF">GCM10023349_38150</name>
</gene>
<feature type="domain" description="DUF4394" evidence="2">
    <location>
        <begin position="324"/>
        <end position="580"/>
    </location>
</feature>
<keyword evidence="4" id="KW-1185">Reference proteome</keyword>
<feature type="signal peptide" evidence="1">
    <location>
        <begin position="1"/>
        <end position="29"/>
    </location>
</feature>
<name>A0ABP8XUW9_9ACTN</name>
<organism evidence="3 4">
    <name type="scientific">Nocardioides conyzicola</name>
    <dbReference type="NCBI Taxonomy" id="1651781"/>
    <lineage>
        <taxon>Bacteria</taxon>
        <taxon>Bacillati</taxon>
        <taxon>Actinomycetota</taxon>
        <taxon>Actinomycetes</taxon>
        <taxon>Propionibacteriales</taxon>
        <taxon>Nocardioidaceae</taxon>
        <taxon>Nocardioides</taxon>
    </lineage>
</organism>
<reference evidence="4" key="1">
    <citation type="journal article" date="2019" name="Int. J. Syst. Evol. Microbiol.">
        <title>The Global Catalogue of Microorganisms (GCM) 10K type strain sequencing project: providing services to taxonomists for standard genome sequencing and annotation.</title>
        <authorList>
            <consortium name="The Broad Institute Genomics Platform"/>
            <consortium name="The Broad Institute Genome Sequencing Center for Infectious Disease"/>
            <person name="Wu L."/>
            <person name="Ma J."/>
        </authorList>
    </citation>
    <scope>NUCLEOTIDE SEQUENCE [LARGE SCALE GENOMIC DNA]</scope>
    <source>
        <strain evidence="4">JCM 18531</strain>
    </source>
</reference>
<dbReference type="Proteomes" id="UP001499974">
    <property type="component" value="Unassembled WGS sequence"/>
</dbReference>
<evidence type="ECO:0000313" key="3">
    <source>
        <dbReference type="EMBL" id="GAA4715126.1"/>
    </source>
</evidence>
<sequence length="720" mass="71937">MRTLSLIAAGAVALAGLTVVGATISTAHAEPAFTAYALSGTDLLSFDIADPATPESKAITGVGAGETLVGLDVRPQNGELYALGVNATADTATLYVVHPQDGFAAAVGTPGSVAFTLDGSTVIDLPDPSTVGYGFDVNPAADRVRVTAGGLNFRVSPTTGAAVDGNTGAAGTNPDGPVNGGTTTIDAAAYTNDVPNNGNVTTLYTLDAASNSLYIQNPPNNGTQMLIQGVTLGGSALDFTGVDGFDIPSGVNTAASNTPVASGSGYAVLSVGGSTSLYTVDLVTGAATAIGTIGTGTTPVQGLALQRDVDEGYPAIGLSTDGTTLVRFSTVTPATTTTQALNLAALGAGETLAAIAWRPQTGQLLGLGVNAATDTGTLYVVDPQSGVLTRVGGSFGLLAWVDDGATTVDLPDPSTTAYALDVNPVVDRVRVTAGGDLNARVNPVTGAAVDGNAAVAGVNPDGSPGLGLGAIAYTNGFGRNLSTLGATTTLYALEPVLNQLVVVDPPNSGTLTNPLTVKAGAAALDFEAPFVGLDIPEDVPGTAYAVLLVGGTARLYAIDLASARATNVGDLPSAVSLRSLTLGQAGANRPVPPPPVAVPASLTKAGATKQVKKTVDTGRTLACPSAFLSTSCTTTIKVTATYKVKVKGKTRTRSAVVGKATVKTARGKSTRLKVTLSKGGVKLLKQRKTLAAKVAITAPTGPEAAKRTTTVKVKLSKKKL</sequence>
<keyword evidence="1" id="KW-0732">Signal</keyword>
<dbReference type="InterPro" id="IPR025507">
    <property type="entry name" value="DUF4394"/>
</dbReference>
<dbReference type="EMBL" id="BAABKM010000003">
    <property type="protein sequence ID" value="GAA4715126.1"/>
    <property type="molecule type" value="Genomic_DNA"/>
</dbReference>
<dbReference type="RefSeq" id="WP_345523106.1">
    <property type="nucleotide sequence ID" value="NZ_BAABKM010000003.1"/>
</dbReference>
<comment type="caution">
    <text evidence="3">The sequence shown here is derived from an EMBL/GenBank/DDBJ whole genome shotgun (WGS) entry which is preliminary data.</text>
</comment>
<evidence type="ECO:0000256" key="1">
    <source>
        <dbReference type="SAM" id="SignalP"/>
    </source>
</evidence>
<evidence type="ECO:0000259" key="2">
    <source>
        <dbReference type="Pfam" id="PF14339"/>
    </source>
</evidence>
<feature type="domain" description="DUF4394" evidence="2">
    <location>
        <begin position="43"/>
        <end position="304"/>
    </location>
</feature>
<evidence type="ECO:0000313" key="4">
    <source>
        <dbReference type="Proteomes" id="UP001499974"/>
    </source>
</evidence>
<protein>
    <recommendedName>
        <fullName evidence="2">DUF4394 domain-containing protein</fullName>
    </recommendedName>
</protein>